<keyword evidence="3" id="KW-0813">Transport</keyword>
<dbReference type="Pfam" id="PF00005">
    <property type="entry name" value="ABC_tran"/>
    <property type="match status" value="2"/>
</dbReference>
<keyword evidence="4" id="KW-1003">Cell membrane</keyword>
<evidence type="ECO:0000313" key="13">
    <source>
        <dbReference type="Proteomes" id="UP000188388"/>
    </source>
</evidence>
<dbReference type="InterPro" id="IPR003439">
    <property type="entry name" value="ABC_transporter-like_ATP-bd"/>
</dbReference>
<dbReference type="Proteomes" id="UP000188388">
    <property type="component" value="Unassembled WGS sequence"/>
</dbReference>
<dbReference type="InterPro" id="IPR027417">
    <property type="entry name" value="P-loop_NTPase"/>
</dbReference>
<evidence type="ECO:0000256" key="10">
    <source>
        <dbReference type="SAM" id="MobiDB-lite"/>
    </source>
</evidence>
<dbReference type="Gene3D" id="3.40.50.300">
    <property type="entry name" value="P-loop containing nucleotide triphosphate hydrolases"/>
    <property type="match status" value="1"/>
</dbReference>
<evidence type="ECO:0000259" key="11">
    <source>
        <dbReference type="PROSITE" id="PS50893"/>
    </source>
</evidence>
<dbReference type="InterPro" id="IPR003593">
    <property type="entry name" value="AAA+_ATPase"/>
</dbReference>
<reference evidence="13" key="1">
    <citation type="submission" date="2017-01" db="EMBL/GenBank/DDBJ databases">
        <authorList>
            <person name="Brunel B."/>
        </authorList>
    </citation>
    <scope>NUCLEOTIDE SEQUENCE [LARGE SCALE GENOMIC DNA]</scope>
</reference>
<dbReference type="InterPro" id="IPR017871">
    <property type="entry name" value="ABC_transporter-like_CS"/>
</dbReference>
<dbReference type="PANTHER" id="PTHR43297">
    <property type="entry name" value="OLIGOPEPTIDE TRANSPORT ATP-BINDING PROTEIN APPD"/>
    <property type="match status" value="1"/>
</dbReference>
<keyword evidence="13" id="KW-1185">Reference proteome</keyword>
<comment type="similarity">
    <text evidence="2">Belongs to the ABC transporter superfamily.</text>
</comment>
<proteinExistence type="inferred from homology"/>
<dbReference type="CDD" id="cd03257">
    <property type="entry name" value="ABC_NikE_OppD_transporters"/>
    <property type="match status" value="1"/>
</dbReference>
<evidence type="ECO:0000256" key="1">
    <source>
        <dbReference type="ARBA" id="ARBA00004417"/>
    </source>
</evidence>
<feature type="region of interest" description="Disordered" evidence="10">
    <location>
        <begin position="116"/>
        <end position="151"/>
    </location>
</feature>
<feature type="domain" description="ABC transporter" evidence="11">
    <location>
        <begin position="7"/>
        <end position="322"/>
    </location>
</feature>
<evidence type="ECO:0000256" key="7">
    <source>
        <dbReference type="ARBA" id="ARBA00022840"/>
    </source>
</evidence>
<dbReference type="PANTHER" id="PTHR43297:SF14">
    <property type="entry name" value="ATPASE AAA-TYPE CORE DOMAIN-CONTAINING PROTEIN"/>
    <property type="match status" value="1"/>
</dbReference>
<sequence length="341" mass="35551">MTALLSIRDLTVTYRHDGREVAALNHVSLDVTAGERFAIIGESGSGKSTLALAIAGLLPGSSKVGGSIEWKLPNLRSPHAFAPPSVLPSLPKLGISPTRGEIGSSVAGTPPAALEFGESGNDSAISPQVGEMSGRTEGGATDRQPASLRDHTPLGGRDIGFVFQDPSASLDPVMAVGEQIAEVAHTHLGLTWSQSYAKAKALLERVRLPDPDAALRAYPHQLSGGQKQRVAIAAAIAAGPKLLIADEATSALDTIVQAEIVALIRQLVAEDGMTLLFVSHDIALAADLAERIAVFQHGELVEFGATAQIVASPRHAYTRALLDAHLGLDAEPLLRQAGALR</sequence>
<evidence type="ECO:0000256" key="8">
    <source>
        <dbReference type="ARBA" id="ARBA00022967"/>
    </source>
</evidence>
<comment type="subcellular location">
    <subcellularLocation>
        <location evidence="1">Cell inner membrane</location>
        <topology evidence="1">Peripheral membrane protein</topology>
    </subcellularLocation>
</comment>
<accession>A0A1R3VBK3</accession>
<protein>
    <submittedName>
        <fullName evidence="12">ABC transporter, ATP-binding protein</fullName>
    </submittedName>
</protein>
<dbReference type="EMBL" id="FTPD01000027">
    <property type="protein sequence ID" value="SIT57307.1"/>
    <property type="molecule type" value="Genomic_DNA"/>
</dbReference>
<gene>
    <name evidence="12" type="ORF">BQ8794_330018</name>
</gene>
<evidence type="ECO:0000256" key="2">
    <source>
        <dbReference type="ARBA" id="ARBA00005417"/>
    </source>
</evidence>
<organism evidence="12 13">
    <name type="scientific">Mesorhizobium prunaredense</name>
    <dbReference type="NCBI Taxonomy" id="1631249"/>
    <lineage>
        <taxon>Bacteria</taxon>
        <taxon>Pseudomonadati</taxon>
        <taxon>Pseudomonadota</taxon>
        <taxon>Alphaproteobacteria</taxon>
        <taxon>Hyphomicrobiales</taxon>
        <taxon>Phyllobacteriaceae</taxon>
        <taxon>Mesorhizobium</taxon>
    </lineage>
</organism>
<keyword evidence="9" id="KW-0472">Membrane</keyword>
<dbReference type="PROSITE" id="PS50893">
    <property type="entry name" value="ABC_TRANSPORTER_2"/>
    <property type="match status" value="1"/>
</dbReference>
<evidence type="ECO:0000256" key="9">
    <source>
        <dbReference type="ARBA" id="ARBA00023136"/>
    </source>
</evidence>
<keyword evidence="8" id="KW-1278">Translocase</keyword>
<keyword evidence="5" id="KW-0997">Cell inner membrane</keyword>
<dbReference type="STRING" id="1631249.BQ8794_330018"/>
<evidence type="ECO:0000313" key="12">
    <source>
        <dbReference type="EMBL" id="SIT57307.1"/>
    </source>
</evidence>
<dbReference type="PROSITE" id="PS00211">
    <property type="entry name" value="ABC_TRANSPORTER_1"/>
    <property type="match status" value="1"/>
</dbReference>
<name>A0A1R3VBK3_9HYPH</name>
<dbReference type="RefSeq" id="WP_167378802.1">
    <property type="nucleotide sequence ID" value="NZ_FTPD01000027.1"/>
</dbReference>
<dbReference type="SUPFAM" id="SSF52540">
    <property type="entry name" value="P-loop containing nucleoside triphosphate hydrolases"/>
    <property type="match status" value="1"/>
</dbReference>
<keyword evidence="7 12" id="KW-0067">ATP-binding</keyword>
<evidence type="ECO:0000256" key="6">
    <source>
        <dbReference type="ARBA" id="ARBA00022741"/>
    </source>
</evidence>
<dbReference type="InterPro" id="IPR050388">
    <property type="entry name" value="ABC_Ni/Peptide_Import"/>
</dbReference>
<dbReference type="AlphaFoldDB" id="A0A1R3VBK3"/>
<keyword evidence="6" id="KW-0547">Nucleotide-binding</keyword>
<evidence type="ECO:0000256" key="3">
    <source>
        <dbReference type="ARBA" id="ARBA00022448"/>
    </source>
</evidence>
<evidence type="ECO:0000256" key="5">
    <source>
        <dbReference type="ARBA" id="ARBA00022519"/>
    </source>
</evidence>
<dbReference type="GO" id="GO:0016887">
    <property type="term" value="F:ATP hydrolysis activity"/>
    <property type="evidence" value="ECO:0007669"/>
    <property type="project" value="InterPro"/>
</dbReference>
<dbReference type="GO" id="GO:0005524">
    <property type="term" value="F:ATP binding"/>
    <property type="evidence" value="ECO:0007669"/>
    <property type="project" value="UniProtKB-KW"/>
</dbReference>
<evidence type="ECO:0000256" key="4">
    <source>
        <dbReference type="ARBA" id="ARBA00022475"/>
    </source>
</evidence>
<dbReference type="GO" id="GO:0005886">
    <property type="term" value="C:plasma membrane"/>
    <property type="evidence" value="ECO:0007669"/>
    <property type="project" value="UniProtKB-SubCell"/>
</dbReference>
<dbReference type="SMART" id="SM00382">
    <property type="entry name" value="AAA"/>
    <property type="match status" value="1"/>
</dbReference>